<dbReference type="KEGG" id="cmiu:B1H56_10530"/>
<dbReference type="InterPro" id="IPR049939">
    <property type="entry name" value="NifE-like"/>
</dbReference>
<dbReference type="GO" id="GO:0016491">
    <property type="term" value="F:oxidoreductase activity"/>
    <property type="evidence" value="ECO:0007669"/>
    <property type="project" value="InterPro"/>
</dbReference>
<comment type="caution">
    <text evidence="2">The sequence shown here is derived from an EMBL/GenBank/DDBJ whole genome shotgun (WGS) entry which is preliminary data.</text>
</comment>
<dbReference type="PATRIC" id="fig|626937.4.peg.1504"/>
<dbReference type="Pfam" id="PF00148">
    <property type="entry name" value="Oxidored_nitro"/>
    <property type="match status" value="1"/>
</dbReference>
<dbReference type="RefSeq" id="WP_066519474.1">
    <property type="nucleotide sequence ID" value="NZ_CABMOF010000002.1"/>
</dbReference>
<protein>
    <submittedName>
        <fullName evidence="2">Oxidoreductase, nitrogenase component 1</fullName>
    </submittedName>
</protein>
<accession>A0A136Q4X8</accession>
<sequence>MKQLSLNLPPFAPDYSGVCSALFELGGMIVIHDACGCTGNYTGFDEPRWYGSSSGVYCSALRQIDAILGDDEKLVGRIMEAAEEMLPKFICVTGSPVPMVIGTDFQGIADEIEQRTGLPAFGFATTGLRLYDSGASDAFLALVRRFGKEEAAEEKRVNLLGLTPLDFYTNGNAEAIRIFLERAGYTVGASIAMGASLDEIMACGRARANVVVSQSGLAAANDMYERLGIPYVVGLPVGQKPSEELLELLGQTCRDGKNRMAAPEKPGKQALILGEKVISDSIHRCLVRDYGFEGATAAGLFTPNAELMQPGDLQAAGEAEIAAEVNAGYDIVIGDPMLKALLEPGSRTRFVDFPSPAVSSKLHWNECIPFIGDHIKELVKRIQG</sequence>
<gene>
    <name evidence="2" type="ORF">HMPREF3293_01520</name>
</gene>
<organism evidence="2 3">
    <name type="scientific">Christensenella minuta</name>
    <dbReference type="NCBI Taxonomy" id="626937"/>
    <lineage>
        <taxon>Bacteria</taxon>
        <taxon>Bacillati</taxon>
        <taxon>Bacillota</taxon>
        <taxon>Clostridia</taxon>
        <taxon>Christensenellales</taxon>
        <taxon>Christensenellaceae</taxon>
        <taxon>Christensenella</taxon>
    </lineage>
</organism>
<dbReference type="EMBL" id="LSZW01000060">
    <property type="protein sequence ID" value="KXK65596.1"/>
    <property type="molecule type" value="Genomic_DNA"/>
</dbReference>
<dbReference type="SUPFAM" id="SSF53807">
    <property type="entry name" value="Helical backbone' metal receptor"/>
    <property type="match status" value="1"/>
</dbReference>
<dbReference type="PANTHER" id="PTHR42956">
    <property type="entry name" value="NITROGENASE IRON-MOLYBDENUM COFACTOR BIOSYNTHESIS PROTEIN NIFE"/>
    <property type="match status" value="1"/>
</dbReference>
<proteinExistence type="predicted"/>
<dbReference type="InterPro" id="IPR000510">
    <property type="entry name" value="Nase/OxRdtase_comp1"/>
</dbReference>
<name>A0A136Q4X8_9FIRM</name>
<dbReference type="Gene3D" id="3.40.50.1980">
    <property type="entry name" value="Nitrogenase molybdenum iron protein domain"/>
    <property type="match status" value="2"/>
</dbReference>
<reference evidence="2 3" key="1">
    <citation type="submission" date="2016-02" db="EMBL/GenBank/DDBJ databases">
        <authorList>
            <person name="Wen L."/>
            <person name="He K."/>
            <person name="Yang H."/>
        </authorList>
    </citation>
    <scope>NUCLEOTIDE SEQUENCE [LARGE SCALE GENOMIC DNA]</scope>
    <source>
        <strain evidence="2 3">DSM 22607</strain>
    </source>
</reference>
<dbReference type="AlphaFoldDB" id="A0A136Q4X8"/>
<keyword evidence="3" id="KW-1185">Reference proteome</keyword>
<dbReference type="STRING" id="626937.HMPREF3293_01520"/>
<feature type="domain" description="Nitrogenase/oxidoreductase component 1" evidence="1">
    <location>
        <begin position="28"/>
        <end position="254"/>
    </location>
</feature>
<dbReference type="PANTHER" id="PTHR42956:SF1">
    <property type="entry name" value="NITROGENASE IRON-MOLYBDENUM COFACTOR BIOSYNTHESIS PROTEIN NIFE"/>
    <property type="match status" value="1"/>
</dbReference>
<dbReference type="OrthoDB" id="3199475at2"/>
<dbReference type="Proteomes" id="UP000070366">
    <property type="component" value="Unassembled WGS sequence"/>
</dbReference>
<evidence type="ECO:0000313" key="3">
    <source>
        <dbReference type="Proteomes" id="UP000070366"/>
    </source>
</evidence>
<evidence type="ECO:0000313" key="2">
    <source>
        <dbReference type="EMBL" id="KXK65596.1"/>
    </source>
</evidence>
<evidence type="ECO:0000259" key="1">
    <source>
        <dbReference type="Pfam" id="PF00148"/>
    </source>
</evidence>